<evidence type="ECO:0000259" key="5">
    <source>
        <dbReference type="PROSITE" id="PS51635"/>
    </source>
</evidence>
<dbReference type="AlphaFoldDB" id="A0A0G4H011"/>
<keyword evidence="7" id="KW-1185">Reference proteome</keyword>
<reference evidence="6 7" key="1">
    <citation type="submission" date="2014-11" db="EMBL/GenBank/DDBJ databases">
        <authorList>
            <person name="Zhu J."/>
            <person name="Qi W."/>
            <person name="Song R."/>
        </authorList>
    </citation>
    <scope>NUCLEOTIDE SEQUENCE [LARGE SCALE GENOMIC DNA]</scope>
</reference>
<gene>
    <name evidence="6" type="ORF">Vbra_341</name>
</gene>
<evidence type="ECO:0000256" key="3">
    <source>
        <dbReference type="PROSITE-ProRule" id="PRU01161"/>
    </source>
</evidence>
<dbReference type="InParanoid" id="A0A0G4H011"/>
<evidence type="ECO:0000313" key="6">
    <source>
        <dbReference type="EMBL" id="CEM36704.1"/>
    </source>
</evidence>
<name>A0A0G4H011_VITBC</name>
<dbReference type="PROSITE" id="PS51635">
    <property type="entry name" value="PNPLA"/>
    <property type="match status" value="1"/>
</dbReference>
<organism evidence="6 7">
    <name type="scientific">Vitrella brassicaformis (strain CCMP3155)</name>
    <dbReference type="NCBI Taxonomy" id="1169540"/>
    <lineage>
        <taxon>Eukaryota</taxon>
        <taxon>Sar</taxon>
        <taxon>Alveolata</taxon>
        <taxon>Colpodellida</taxon>
        <taxon>Vitrellaceae</taxon>
        <taxon>Vitrella</taxon>
    </lineage>
</organism>
<evidence type="ECO:0000256" key="4">
    <source>
        <dbReference type="SAM" id="SignalP"/>
    </source>
</evidence>
<proteinExistence type="inferred from homology"/>
<dbReference type="PANTHER" id="PTHR32176:SF92">
    <property type="entry name" value="XYLOSE ISOMERASE"/>
    <property type="match status" value="1"/>
</dbReference>
<dbReference type="PhylomeDB" id="A0A0G4H011"/>
<dbReference type="PANTHER" id="PTHR32176">
    <property type="entry name" value="XYLOSE ISOMERASE"/>
    <property type="match status" value="1"/>
</dbReference>
<dbReference type="Proteomes" id="UP000041254">
    <property type="component" value="Unassembled WGS sequence"/>
</dbReference>
<feature type="short sequence motif" description="GXGXXG" evidence="3">
    <location>
        <begin position="84"/>
        <end position="89"/>
    </location>
</feature>
<dbReference type="Pfam" id="PF01734">
    <property type="entry name" value="Patatin"/>
    <property type="match status" value="1"/>
</dbReference>
<feature type="active site" description="Nucleophile" evidence="3">
    <location>
        <position position="125"/>
    </location>
</feature>
<feature type="chain" id="PRO_5005190775" description="PNPLA domain-containing protein" evidence="4">
    <location>
        <begin position="20"/>
        <end position="595"/>
    </location>
</feature>
<dbReference type="InterPro" id="IPR002641">
    <property type="entry name" value="PNPLA_dom"/>
</dbReference>
<evidence type="ECO:0000313" key="7">
    <source>
        <dbReference type="Proteomes" id="UP000041254"/>
    </source>
</evidence>
<dbReference type="VEuPathDB" id="CryptoDB:Vbra_341"/>
<dbReference type="Gene3D" id="3.40.1090.10">
    <property type="entry name" value="Cytosolic phospholipase A2 catalytic domain"/>
    <property type="match status" value="1"/>
</dbReference>
<dbReference type="GO" id="GO:0047372">
    <property type="term" value="F:monoacylglycerol lipase activity"/>
    <property type="evidence" value="ECO:0007669"/>
    <property type="project" value="TreeGrafter"/>
</dbReference>
<accession>A0A0G4H011</accession>
<dbReference type="GO" id="GO:0004620">
    <property type="term" value="F:phospholipase activity"/>
    <property type="evidence" value="ECO:0007669"/>
    <property type="project" value="TreeGrafter"/>
</dbReference>
<protein>
    <recommendedName>
        <fullName evidence="5">PNPLA domain-containing protein</fullName>
    </recommendedName>
</protein>
<keyword evidence="3" id="KW-0378">Hydrolase</keyword>
<evidence type="ECO:0000256" key="2">
    <source>
        <dbReference type="ARBA" id="ARBA00023098"/>
    </source>
</evidence>
<keyword evidence="2 3" id="KW-0443">Lipid metabolism</keyword>
<feature type="active site" description="Proton acceptor" evidence="3">
    <location>
        <position position="379"/>
    </location>
</feature>
<comment type="similarity">
    <text evidence="1">Belongs to the patatin family.</text>
</comment>
<feature type="signal peptide" evidence="4">
    <location>
        <begin position="1"/>
        <end position="19"/>
    </location>
</feature>
<dbReference type="GO" id="GO:0016042">
    <property type="term" value="P:lipid catabolic process"/>
    <property type="evidence" value="ECO:0007669"/>
    <property type="project" value="UniProtKB-UniRule"/>
</dbReference>
<evidence type="ECO:0000256" key="1">
    <source>
        <dbReference type="ARBA" id="ARBA00010240"/>
    </source>
</evidence>
<dbReference type="SUPFAM" id="SSF52151">
    <property type="entry name" value="FabD/lysophospholipase-like"/>
    <property type="match status" value="1"/>
</dbReference>
<dbReference type="EMBL" id="CDMY01000903">
    <property type="protein sequence ID" value="CEM36704.1"/>
    <property type="molecule type" value="Genomic_DNA"/>
</dbReference>
<feature type="domain" description="PNPLA" evidence="5">
    <location>
        <begin position="80"/>
        <end position="392"/>
    </location>
</feature>
<feature type="short sequence motif" description="DGA/G" evidence="3">
    <location>
        <begin position="379"/>
        <end position="381"/>
    </location>
</feature>
<sequence length="595" mass="65862">MKLLAAVVIVGLLVHGSWTLVPASGVGPQTRLRGRHLAIAGGMSMQMAPGATKVETLLPSNARRRPLCWSLRQKRKRSILALDGGGVRGIVAACVLEVLEDELRNQTGIDDLTIGECFDVIAGTSTGAILATYLTSYACRNSTARLFPGTEVVLDGTAKSALSMYEQMARKIFPKTMLRSVRRPWLLVGPKHAADGLEKALTAAMHPNCSNLQDFINVVPKRGDWLGPTLFITAYDMVFRRPVAFVGDRLRRNPDFMRLDHFTFPYQDRSLARSVPDRRWKQLALRFQQLKNDSNITDVFPDGDSLTRLGDAELPLGSRKNQTETARYWRTNPEVELWEICRCSSAAPTFFKPARIRKFFRWPASPLKEQNARDLVACDGGIVANDPAMQAWNYLYTRGKLIEHVLAKYVGSGMRIEDMEAEEVPFPQPLLDYLLDHKDFFTNLRLEDHAILSIGVGAAFREQGAEEAARIQSAVDWLGGANGNIIDSLMTSSSTLAHFNLDAAFSNEGVPEQYLRVQCSADKNEASVGYAPPHVFAALERMDDPSSIPALKKIGKALAELYRPLIADFVDSQYSQGFNLQIVGGGKGFLGEDSR</sequence>
<dbReference type="STRING" id="1169540.A0A0G4H011"/>
<keyword evidence="3" id="KW-0442">Lipid degradation</keyword>
<keyword evidence="4" id="KW-0732">Signal</keyword>
<dbReference type="OrthoDB" id="1658288at2759"/>
<feature type="short sequence motif" description="GXSXG" evidence="3">
    <location>
        <begin position="123"/>
        <end position="127"/>
    </location>
</feature>
<dbReference type="InterPro" id="IPR016035">
    <property type="entry name" value="Acyl_Trfase/lysoPLipase"/>
</dbReference>